<evidence type="ECO:0000313" key="2">
    <source>
        <dbReference type="EMBL" id="ALL71389.1"/>
    </source>
</evidence>
<geneLocation type="plasmid" evidence="3"/>
<name>A0A0N7JW95_9BURK</name>
<dbReference type="Proteomes" id="UP000019146">
    <property type="component" value="Plasmid unnamed"/>
</dbReference>
<evidence type="ECO:0000313" key="3">
    <source>
        <dbReference type="Proteomes" id="UP000019146"/>
    </source>
</evidence>
<gene>
    <name evidence="2" type="ORF">K788_0001812</name>
</gene>
<reference evidence="2 3" key="1">
    <citation type="journal article" date="2014" name="Genome Announc.">
        <title>Draft Genome Sequence of the Haloacid-Degrading Burkholderia caribensis Strain MBA4.</title>
        <authorList>
            <person name="Pan Y."/>
            <person name="Kong K.F."/>
            <person name="Tsang J.S."/>
        </authorList>
    </citation>
    <scope>NUCLEOTIDE SEQUENCE [LARGE SCALE GENOMIC DNA]</scope>
    <source>
        <strain evidence="2 3">MBA4</strain>
        <plasmid evidence="3">Plasmid</plasmid>
    </source>
</reference>
<sequence>MSLTFYNWQRSPIYDLVQTDARVNGRLVGRLDLTLCDVYNSADSANGGVDFEIMSAADIAGIQPQEIIRTAPPRFADNAETTKLVHVDFAAPDLPWRYTPRLVVSDQLTPWLILLVGTTEELKVDGAKLIVLKAETVLADHDLKQAKFWAHVQSDGTSTTSRILSPRRLQPNTVYIAALVPAFDASGDYCWNLSAGRSAPALPLYYSWQFSTGEEGDFETLATAIEPRRVENLGRAPLMYRRGGVQEPLHVRGAITSLGSDPDGEPEAAARADLTLFTSAVEALSAGDPLGRSVVSLPRYGRPWVEDPGTTVWTQTLNTDPRFRGTAGLGMWMGIEFQQALVDAAVAQLGAAPAAVKLVSDLAAGILCARSLWERRLPAEGSRQVCLFSPLMRRMRTPTGTALHSITDSTSPLESALFSTAARRMLRRGNSLTRHTQNGFIGRKEIIEAVNVCPAAPARTLPGLPHADVLSKILGLPPVDREGPLRRHPLNPDVDIQQLRAELAARLPRPQRPRCEAPDLELTAKRLRAVLDPHGADAPAVRRVARRIKGLAIGSLEPPEVPLGLNFATWSLLRERARDWLVPGIDLLKKHSVVALQTNPKFNDAYLAGINSQFINELQWRRLPVDRRSTPLKMFWGHIRFDTGLPEAEIKPFTVWPAASELGDVSHQVLHPGDTVGQRDLVILFRSDLFRRYPSTLVYLVRIPTAPASLDDALKAAPNFEYTAATRNTRPYIGPMFQGAIASDLVFFAFDIDPDTLDQFWLVLDEPPSERRFRGVEPDGDPYAGTTPRDDAGQPPAAPDAGPARFAVRVIDEHTRVAISGLDLKAKGLHL</sequence>
<protein>
    <submittedName>
        <fullName evidence="2">Uncharacterized protein</fullName>
    </submittedName>
</protein>
<accession>A0A0N7JW95</accession>
<dbReference type="KEGG" id="bcai:K788_0001812"/>
<dbReference type="GeneID" id="69974760"/>
<dbReference type="EMBL" id="CP012748">
    <property type="protein sequence ID" value="ALL71389.1"/>
    <property type="molecule type" value="Genomic_DNA"/>
</dbReference>
<keyword evidence="2" id="KW-0614">Plasmid</keyword>
<proteinExistence type="predicted"/>
<organism evidence="2 3">
    <name type="scientific">Paraburkholderia caribensis MBA4</name>
    <dbReference type="NCBI Taxonomy" id="1323664"/>
    <lineage>
        <taxon>Bacteria</taxon>
        <taxon>Pseudomonadati</taxon>
        <taxon>Pseudomonadota</taxon>
        <taxon>Betaproteobacteria</taxon>
        <taxon>Burkholderiales</taxon>
        <taxon>Burkholderiaceae</taxon>
        <taxon>Paraburkholderia</taxon>
    </lineage>
</organism>
<dbReference type="RefSeq" id="WP_035992381.1">
    <property type="nucleotide sequence ID" value="NZ_CP012748.1"/>
</dbReference>
<evidence type="ECO:0000256" key="1">
    <source>
        <dbReference type="SAM" id="MobiDB-lite"/>
    </source>
</evidence>
<feature type="region of interest" description="Disordered" evidence="1">
    <location>
        <begin position="771"/>
        <end position="802"/>
    </location>
</feature>
<feature type="compositionally biased region" description="Low complexity" evidence="1">
    <location>
        <begin position="793"/>
        <end position="802"/>
    </location>
</feature>
<dbReference type="AlphaFoldDB" id="A0A0N7JW95"/>